<organism evidence="1 2">
    <name type="scientific">Leptospira noguchii serovar Panama str. CZ214</name>
    <dbReference type="NCBI Taxonomy" id="1001595"/>
    <lineage>
        <taxon>Bacteria</taxon>
        <taxon>Pseudomonadati</taxon>
        <taxon>Spirochaetota</taxon>
        <taxon>Spirochaetia</taxon>
        <taxon>Leptospirales</taxon>
        <taxon>Leptospiraceae</taxon>
        <taxon>Leptospira</taxon>
    </lineage>
</organism>
<sequence length="57" mass="6846">MGMDRRSAIELVISRLKYDHNTIRNFLKGKEEDRINTLFAVAKFNFSKLIRAFYPYF</sequence>
<name>T0FK44_9LEPT</name>
<dbReference type="AlphaFoldDB" id="T0FK44"/>
<reference evidence="1 2" key="1">
    <citation type="submission" date="2013-05" db="EMBL/GenBank/DDBJ databases">
        <authorList>
            <person name="Harkins D.M."/>
            <person name="Durkin A.S."/>
            <person name="Brinkac L.M."/>
            <person name="Haft D.H."/>
            <person name="Selengut J.D."/>
            <person name="Sanka R."/>
            <person name="DePew J."/>
            <person name="Purushe J."/>
            <person name="Hartskeerl R.A."/>
            <person name="Ahmed A."/>
            <person name="van der Linden H."/>
            <person name="Goris M.G.A."/>
            <person name="Vinetz J.M."/>
            <person name="Sutton G.G."/>
            <person name="Nierman W.C."/>
            <person name="Fouts D.E."/>
        </authorList>
    </citation>
    <scope>NUCLEOTIDE SEQUENCE [LARGE SCALE GENOMIC DNA]</scope>
    <source>
        <strain evidence="1 2">CZ214</strain>
    </source>
</reference>
<evidence type="ECO:0008006" key="3">
    <source>
        <dbReference type="Google" id="ProtNLM"/>
    </source>
</evidence>
<evidence type="ECO:0000313" key="2">
    <source>
        <dbReference type="Proteomes" id="UP000015442"/>
    </source>
</evidence>
<proteinExistence type="predicted"/>
<dbReference type="Proteomes" id="UP000015442">
    <property type="component" value="Unassembled WGS sequence"/>
</dbReference>
<gene>
    <name evidence="1" type="ORF">LEP1GSC059_1900</name>
</gene>
<comment type="caution">
    <text evidence="1">The sequence shown here is derived from an EMBL/GenBank/DDBJ whole genome shotgun (WGS) entry which is preliminary data.</text>
</comment>
<protein>
    <recommendedName>
        <fullName evidence="3">Transposase DDE domain protein</fullName>
    </recommendedName>
</protein>
<accession>T0FK44</accession>
<evidence type="ECO:0000313" key="1">
    <source>
        <dbReference type="EMBL" id="EQA69960.1"/>
    </source>
</evidence>
<dbReference type="EMBL" id="AKWY02000034">
    <property type="protein sequence ID" value="EQA69960.1"/>
    <property type="molecule type" value="Genomic_DNA"/>
</dbReference>